<dbReference type="EMBL" id="CAJNOL010000079">
    <property type="protein sequence ID" value="CAF0823564.1"/>
    <property type="molecule type" value="Genomic_DNA"/>
</dbReference>
<dbReference type="EMBL" id="CAJNOL010000080">
    <property type="protein sequence ID" value="CAF0824404.1"/>
    <property type="molecule type" value="Genomic_DNA"/>
</dbReference>
<evidence type="ECO:0000313" key="3">
    <source>
        <dbReference type="Proteomes" id="UP000663870"/>
    </source>
</evidence>
<name>A0A813UCG3_9BILA</name>
<feature type="non-terminal residue" evidence="2">
    <location>
        <position position="1"/>
    </location>
</feature>
<sequence length="46" mass="5270">KRLVTVIVDDEAVVDFELFFNETELELFTSCTKGCGTRFSCNEFDT</sequence>
<dbReference type="AlphaFoldDB" id="A0A813UCG3"/>
<protein>
    <submittedName>
        <fullName evidence="2">Uncharacterized protein</fullName>
    </submittedName>
</protein>
<dbReference type="Proteomes" id="UP000663870">
    <property type="component" value="Unassembled WGS sequence"/>
</dbReference>
<keyword evidence="3" id="KW-1185">Reference proteome</keyword>
<comment type="caution">
    <text evidence="2">The sequence shown here is derived from an EMBL/GenBank/DDBJ whole genome shotgun (WGS) entry which is preliminary data.</text>
</comment>
<accession>A0A813UCG3</accession>
<evidence type="ECO:0000313" key="1">
    <source>
        <dbReference type="EMBL" id="CAF0823564.1"/>
    </source>
</evidence>
<evidence type="ECO:0000313" key="2">
    <source>
        <dbReference type="EMBL" id="CAF0824404.1"/>
    </source>
</evidence>
<gene>
    <name evidence="1" type="ORF">JXQ802_LOCUS5327</name>
    <name evidence="2" type="ORF">JXQ802_LOCUS5370</name>
</gene>
<organism evidence="2 3">
    <name type="scientific">Rotaria sordida</name>
    <dbReference type="NCBI Taxonomy" id="392033"/>
    <lineage>
        <taxon>Eukaryota</taxon>
        <taxon>Metazoa</taxon>
        <taxon>Spiralia</taxon>
        <taxon>Gnathifera</taxon>
        <taxon>Rotifera</taxon>
        <taxon>Eurotatoria</taxon>
        <taxon>Bdelloidea</taxon>
        <taxon>Philodinida</taxon>
        <taxon>Philodinidae</taxon>
        <taxon>Rotaria</taxon>
    </lineage>
</organism>
<reference evidence="2" key="1">
    <citation type="submission" date="2021-02" db="EMBL/GenBank/DDBJ databases">
        <authorList>
            <person name="Nowell W R."/>
        </authorList>
    </citation>
    <scope>NUCLEOTIDE SEQUENCE</scope>
</reference>
<proteinExistence type="predicted"/>